<evidence type="ECO:0000313" key="6">
    <source>
        <dbReference type="Proteomes" id="UP000825935"/>
    </source>
</evidence>
<evidence type="ECO:0000256" key="1">
    <source>
        <dbReference type="ARBA" id="ARBA00009995"/>
    </source>
</evidence>
<dbReference type="SUPFAM" id="SSF53756">
    <property type="entry name" value="UDP-Glycosyltransferase/glycogen phosphorylase"/>
    <property type="match status" value="1"/>
</dbReference>
<protein>
    <recommendedName>
        <fullName evidence="4">Glycosyltransferase</fullName>
        <ecNumber evidence="4">2.4.1.-</ecNumber>
    </recommendedName>
</protein>
<dbReference type="Pfam" id="PF00201">
    <property type="entry name" value="UDPGT"/>
    <property type="match status" value="1"/>
</dbReference>
<sequence length="491" mass="54702">MDSSRRVEPHAIVVFCSGQGHINPCMLLSRSLAAMGFHVSFICFSSYSGQLQQMNRSLLPDPADLAGRVSGRICVHVLDDGLEHRDLDKPFLSNSTMKESLLTFINGKQEMDVGRPTCIVSEPFAPWTLEVAQRAGIPRVEFHSSNALAYLVMTNLVHLYSEGIYPEKRLVFSPILSMRDVLRSPTKWTAENPVMLDHIPGFPPFRSEIMPAELRFNDASHPLVKLITEIESCSKHSERVLIHSFIDIEPTAFKALELQGAKAYDVGPLPDPGKKTSSSKAECISWLDSQGDHSVIYIAFGSISTLSVEEMQELALGLEGSGCPFMWVIRKDNQKEKDLSQILPEGFLERTKGRGMIISWAPQVEVLSHRAVGGFLSHCGWNSTLESLQAGVPMLCCPRIAEQRLNCYYVCEQWNAGVEMMRTDIGGLEKKYVETGIKALLYGEEGLQARDNAQRIMELAKKSHKEGGHAVANLQRFYDDMRALCSMSHSP</sequence>
<evidence type="ECO:0000256" key="4">
    <source>
        <dbReference type="RuleBase" id="RU362057"/>
    </source>
</evidence>
<accession>A0A8T2R682</accession>
<name>A0A8T2R682_CERRI</name>
<dbReference type="InterPro" id="IPR002213">
    <property type="entry name" value="UDP_glucos_trans"/>
</dbReference>
<evidence type="ECO:0000256" key="2">
    <source>
        <dbReference type="ARBA" id="ARBA00022679"/>
    </source>
</evidence>
<dbReference type="GO" id="GO:0008194">
    <property type="term" value="F:UDP-glycosyltransferase activity"/>
    <property type="evidence" value="ECO:0007669"/>
    <property type="project" value="InterPro"/>
</dbReference>
<evidence type="ECO:0000256" key="3">
    <source>
        <dbReference type="RuleBase" id="RU003718"/>
    </source>
</evidence>
<dbReference type="Proteomes" id="UP000825935">
    <property type="component" value="Chromosome 29"/>
</dbReference>
<dbReference type="FunFam" id="3.40.50.2000:FF:000056">
    <property type="entry name" value="Glycosyltransferase"/>
    <property type="match status" value="1"/>
</dbReference>
<dbReference type="PROSITE" id="PS00375">
    <property type="entry name" value="UDPGT"/>
    <property type="match status" value="1"/>
</dbReference>
<proteinExistence type="inferred from homology"/>
<dbReference type="InterPro" id="IPR035595">
    <property type="entry name" value="UDP_glycos_trans_CS"/>
</dbReference>
<dbReference type="AlphaFoldDB" id="A0A8T2R682"/>
<organism evidence="5 6">
    <name type="scientific">Ceratopteris richardii</name>
    <name type="common">Triangle waterfern</name>
    <dbReference type="NCBI Taxonomy" id="49495"/>
    <lineage>
        <taxon>Eukaryota</taxon>
        <taxon>Viridiplantae</taxon>
        <taxon>Streptophyta</taxon>
        <taxon>Embryophyta</taxon>
        <taxon>Tracheophyta</taxon>
        <taxon>Polypodiopsida</taxon>
        <taxon>Polypodiidae</taxon>
        <taxon>Polypodiales</taxon>
        <taxon>Pteridineae</taxon>
        <taxon>Pteridaceae</taxon>
        <taxon>Parkerioideae</taxon>
        <taxon>Ceratopteris</taxon>
    </lineage>
</organism>
<gene>
    <name evidence="5" type="ORF">KP509_29G011300</name>
</gene>
<dbReference type="PANTHER" id="PTHR11926">
    <property type="entry name" value="GLUCOSYL/GLUCURONOSYL TRANSFERASES"/>
    <property type="match status" value="1"/>
</dbReference>
<comment type="caution">
    <text evidence="5">The sequence shown here is derived from an EMBL/GenBank/DDBJ whole genome shotgun (WGS) entry which is preliminary data.</text>
</comment>
<dbReference type="OrthoDB" id="5835829at2759"/>
<dbReference type="CDD" id="cd03784">
    <property type="entry name" value="GT1_Gtf-like"/>
    <property type="match status" value="1"/>
</dbReference>
<reference evidence="5" key="1">
    <citation type="submission" date="2021-08" db="EMBL/GenBank/DDBJ databases">
        <title>WGS assembly of Ceratopteris richardii.</title>
        <authorList>
            <person name="Marchant D.B."/>
            <person name="Chen G."/>
            <person name="Jenkins J."/>
            <person name="Shu S."/>
            <person name="Leebens-Mack J."/>
            <person name="Grimwood J."/>
            <person name="Schmutz J."/>
            <person name="Soltis P."/>
            <person name="Soltis D."/>
            <person name="Chen Z.-H."/>
        </authorList>
    </citation>
    <scope>NUCLEOTIDE SEQUENCE</scope>
    <source>
        <strain evidence="5">Whitten #5841</strain>
        <tissue evidence="5">Leaf</tissue>
    </source>
</reference>
<dbReference type="PANTHER" id="PTHR11926:SF774">
    <property type="entry name" value="UDP-GLYCOSYLTRANSFERASE 85A1-RELATED"/>
    <property type="match status" value="1"/>
</dbReference>
<dbReference type="EC" id="2.4.1.-" evidence="4"/>
<keyword evidence="6" id="KW-1185">Reference proteome</keyword>
<dbReference type="OMA" id="YWRERAK"/>
<keyword evidence="2 3" id="KW-0808">Transferase</keyword>
<comment type="similarity">
    <text evidence="1 3">Belongs to the UDP-glycosyltransferase family.</text>
</comment>
<evidence type="ECO:0000313" key="5">
    <source>
        <dbReference type="EMBL" id="KAH7291304.1"/>
    </source>
</evidence>
<dbReference type="Gene3D" id="3.40.50.2000">
    <property type="entry name" value="Glycogen Phosphorylase B"/>
    <property type="match status" value="2"/>
</dbReference>
<dbReference type="EMBL" id="CM035434">
    <property type="protein sequence ID" value="KAH7291304.1"/>
    <property type="molecule type" value="Genomic_DNA"/>
</dbReference>
<keyword evidence="3" id="KW-0328">Glycosyltransferase</keyword>